<evidence type="ECO:0000313" key="1">
    <source>
        <dbReference type="EMBL" id="GAA1983040.1"/>
    </source>
</evidence>
<evidence type="ECO:0000313" key="2">
    <source>
        <dbReference type="Proteomes" id="UP001501116"/>
    </source>
</evidence>
<organism evidence="1 2">
    <name type="scientific">Amycolatopsis minnesotensis</name>
    <dbReference type="NCBI Taxonomy" id="337894"/>
    <lineage>
        <taxon>Bacteria</taxon>
        <taxon>Bacillati</taxon>
        <taxon>Actinomycetota</taxon>
        <taxon>Actinomycetes</taxon>
        <taxon>Pseudonocardiales</taxon>
        <taxon>Pseudonocardiaceae</taxon>
        <taxon>Amycolatopsis</taxon>
    </lineage>
</organism>
<reference evidence="1 2" key="1">
    <citation type="journal article" date="2019" name="Int. J. Syst. Evol. Microbiol.">
        <title>The Global Catalogue of Microorganisms (GCM) 10K type strain sequencing project: providing services to taxonomists for standard genome sequencing and annotation.</title>
        <authorList>
            <consortium name="The Broad Institute Genomics Platform"/>
            <consortium name="The Broad Institute Genome Sequencing Center for Infectious Disease"/>
            <person name="Wu L."/>
            <person name="Ma J."/>
        </authorList>
    </citation>
    <scope>NUCLEOTIDE SEQUENCE [LARGE SCALE GENOMIC DNA]</scope>
    <source>
        <strain evidence="1 2">JCM 14545</strain>
    </source>
</reference>
<dbReference type="Proteomes" id="UP001501116">
    <property type="component" value="Unassembled WGS sequence"/>
</dbReference>
<comment type="caution">
    <text evidence="1">The sequence shown here is derived from an EMBL/GenBank/DDBJ whole genome shotgun (WGS) entry which is preliminary data.</text>
</comment>
<protein>
    <submittedName>
        <fullName evidence="1">Uncharacterized protein</fullName>
    </submittedName>
</protein>
<sequence>MSCCSAARTTGVVGALIADTREHVAQFARYDDIDEAIGAFGQAGEALSEVIATLAD</sequence>
<accession>A0ABN2SAR5</accession>
<name>A0ABN2SAR5_9PSEU</name>
<proteinExistence type="predicted"/>
<keyword evidence="2" id="KW-1185">Reference proteome</keyword>
<dbReference type="RefSeq" id="WP_344428967.1">
    <property type="nucleotide sequence ID" value="NZ_BAAANN010000038.1"/>
</dbReference>
<gene>
    <name evidence="1" type="ORF">GCM10009754_70110</name>
</gene>
<dbReference type="EMBL" id="BAAANN010000038">
    <property type="protein sequence ID" value="GAA1983040.1"/>
    <property type="molecule type" value="Genomic_DNA"/>
</dbReference>